<dbReference type="AlphaFoldDB" id="A0A1V6CBV3"/>
<dbReference type="EC" id="3.2.1.51" evidence="3"/>
<evidence type="ECO:0000256" key="2">
    <source>
        <dbReference type="ARBA" id="ARBA00007951"/>
    </source>
</evidence>
<comment type="function">
    <text evidence="1">Alpha-L-fucosidase is responsible for hydrolyzing the alpha-1,6-linked fucose joined to the reducing-end N-acetylglucosamine of the carbohydrate moieties of glycoproteins.</text>
</comment>
<dbReference type="GO" id="GO:0016139">
    <property type="term" value="P:glycoside catabolic process"/>
    <property type="evidence" value="ECO:0007669"/>
    <property type="project" value="TreeGrafter"/>
</dbReference>
<accession>A0A1V6CBV3</accession>
<name>A0A1V6CBV3_UNCT6</name>
<evidence type="ECO:0000256" key="6">
    <source>
        <dbReference type="ARBA" id="ARBA00023295"/>
    </source>
</evidence>
<dbReference type="SMART" id="SM00812">
    <property type="entry name" value="Alpha_L_fucos"/>
    <property type="match status" value="1"/>
</dbReference>
<comment type="similarity">
    <text evidence="2">Belongs to the glycosyl hydrolase 29 family.</text>
</comment>
<comment type="caution">
    <text evidence="8">The sequence shown here is derived from an EMBL/GenBank/DDBJ whole genome shotgun (WGS) entry which is preliminary data.</text>
</comment>
<dbReference type="GO" id="GO:0005764">
    <property type="term" value="C:lysosome"/>
    <property type="evidence" value="ECO:0007669"/>
    <property type="project" value="TreeGrafter"/>
</dbReference>
<evidence type="ECO:0000256" key="3">
    <source>
        <dbReference type="ARBA" id="ARBA00012662"/>
    </source>
</evidence>
<gene>
    <name evidence="8" type="ORF">BWX89_00581</name>
</gene>
<dbReference type="Pfam" id="PF01120">
    <property type="entry name" value="Alpha_L_fucos"/>
    <property type="match status" value="1"/>
</dbReference>
<dbReference type="PANTHER" id="PTHR10030">
    <property type="entry name" value="ALPHA-L-FUCOSIDASE"/>
    <property type="match status" value="1"/>
</dbReference>
<keyword evidence="4" id="KW-0732">Signal</keyword>
<dbReference type="Proteomes" id="UP000485562">
    <property type="component" value="Unassembled WGS sequence"/>
</dbReference>
<keyword evidence="5" id="KW-0378">Hydrolase</keyword>
<evidence type="ECO:0000313" key="8">
    <source>
        <dbReference type="EMBL" id="OQB74294.1"/>
    </source>
</evidence>
<evidence type="ECO:0000259" key="7">
    <source>
        <dbReference type="Pfam" id="PF01120"/>
    </source>
</evidence>
<organism evidence="8">
    <name type="scientific">candidate division TA06 bacterium ADurb.Bin131</name>
    <dbReference type="NCBI Taxonomy" id="1852827"/>
    <lineage>
        <taxon>Bacteria</taxon>
        <taxon>Bacteria division TA06</taxon>
    </lineage>
</organism>
<keyword evidence="6" id="KW-0326">Glycosidase</keyword>
<dbReference type="PIRSF" id="PIRSF001092">
    <property type="entry name" value="Alpha-L-fucosidase"/>
    <property type="match status" value="1"/>
</dbReference>
<proteinExistence type="inferred from homology"/>
<dbReference type="EMBL" id="MWDQ01000045">
    <property type="protein sequence ID" value="OQB74294.1"/>
    <property type="molecule type" value="Genomic_DNA"/>
</dbReference>
<dbReference type="SUPFAM" id="SSF51445">
    <property type="entry name" value="(Trans)glycosidases"/>
    <property type="match status" value="1"/>
</dbReference>
<evidence type="ECO:0000256" key="1">
    <source>
        <dbReference type="ARBA" id="ARBA00004071"/>
    </source>
</evidence>
<dbReference type="PANTHER" id="PTHR10030:SF37">
    <property type="entry name" value="ALPHA-L-FUCOSIDASE-RELATED"/>
    <property type="match status" value="1"/>
</dbReference>
<dbReference type="GO" id="GO:0004560">
    <property type="term" value="F:alpha-L-fucosidase activity"/>
    <property type="evidence" value="ECO:0007669"/>
    <property type="project" value="InterPro"/>
</dbReference>
<reference evidence="8" key="1">
    <citation type="submission" date="2017-02" db="EMBL/GenBank/DDBJ databases">
        <title>Delving into the versatile metabolic prowess of the omnipresent phylum Bacteroidetes.</title>
        <authorList>
            <person name="Nobu M.K."/>
            <person name="Mei R."/>
            <person name="Narihiro T."/>
            <person name="Kuroda K."/>
            <person name="Liu W.-T."/>
        </authorList>
    </citation>
    <scope>NUCLEOTIDE SEQUENCE</scope>
    <source>
        <strain evidence="8">ADurb.Bin131</strain>
    </source>
</reference>
<feature type="domain" description="Glycoside hydrolase family 29 N-terminal" evidence="7">
    <location>
        <begin position="22"/>
        <end position="316"/>
    </location>
</feature>
<dbReference type="InterPro" id="IPR017853">
    <property type="entry name" value="GH"/>
</dbReference>
<dbReference type="InterPro" id="IPR016286">
    <property type="entry name" value="FUC_metazoa-typ"/>
</dbReference>
<dbReference type="GO" id="GO:0006004">
    <property type="term" value="P:fucose metabolic process"/>
    <property type="evidence" value="ECO:0007669"/>
    <property type="project" value="InterPro"/>
</dbReference>
<dbReference type="Gene3D" id="3.20.20.80">
    <property type="entry name" value="Glycosidases"/>
    <property type="match status" value="1"/>
</dbReference>
<evidence type="ECO:0000256" key="4">
    <source>
        <dbReference type="ARBA" id="ARBA00022729"/>
    </source>
</evidence>
<protein>
    <recommendedName>
        <fullName evidence="3">alpha-L-fucosidase</fullName>
        <ecNumber evidence="3">3.2.1.51</ecNumber>
    </recommendedName>
</protein>
<dbReference type="InterPro" id="IPR057739">
    <property type="entry name" value="Glyco_hydro_29_N"/>
</dbReference>
<sequence length="320" mass="37626">MRIMWETSDAILTASKTAVKEFVSDGAGFSVHWGLYSLLGRGEWVMHSEHIPVQQYRKLMDSFNPINFNADDWISLIKEAGIKAFMITSKHHDGFCMFDTKLTDYKITNTPFGRDPIKELSNACHRHNVKLHFYYSLLDWYNPDYQVNWERYVEYYQGQIKELCSNYGKLGGILFDGWWPRYQLDKETEYFRPKGKWNLTQTYDLIHSLQPDALITNNHHILPLKGEDYQIFEIDMPGENTTGFNTTEIGDKPIATWITLGKGWSYIKENREFKTLDFLIERMKKCKEKNIFLWINSGPMPDGNLQLEEIEILKNLKHLP</sequence>
<evidence type="ECO:0000256" key="5">
    <source>
        <dbReference type="ARBA" id="ARBA00022801"/>
    </source>
</evidence>
<dbReference type="InterPro" id="IPR000933">
    <property type="entry name" value="Glyco_hydro_29"/>
</dbReference>